<dbReference type="EMBL" id="KB822725">
    <property type="protein sequence ID" value="ETN36651.1"/>
    <property type="molecule type" value="Genomic_DNA"/>
</dbReference>
<dbReference type="OrthoDB" id="294295at2759"/>
<organism evidence="3 4">
    <name type="scientific">Cyphellophora europaea (strain CBS 101466)</name>
    <name type="common">Phialophora europaea</name>
    <dbReference type="NCBI Taxonomy" id="1220924"/>
    <lineage>
        <taxon>Eukaryota</taxon>
        <taxon>Fungi</taxon>
        <taxon>Dikarya</taxon>
        <taxon>Ascomycota</taxon>
        <taxon>Pezizomycotina</taxon>
        <taxon>Eurotiomycetes</taxon>
        <taxon>Chaetothyriomycetidae</taxon>
        <taxon>Chaetothyriales</taxon>
        <taxon>Cyphellophoraceae</taxon>
        <taxon>Cyphellophora</taxon>
    </lineage>
</organism>
<evidence type="ECO:0000256" key="2">
    <source>
        <dbReference type="ARBA" id="ARBA00023002"/>
    </source>
</evidence>
<dbReference type="Pfam" id="PF13561">
    <property type="entry name" value="adh_short_C2"/>
    <property type="match status" value="1"/>
</dbReference>
<dbReference type="PANTHER" id="PTHR43639">
    <property type="entry name" value="OXIDOREDUCTASE, SHORT-CHAIN DEHYDROGENASE/REDUCTASE FAMILY (AFU_ORTHOLOGUE AFUA_5G02870)"/>
    <property type="match status" value="1"/>
</dbReference>
<keyword evidence="2" id="KW-0560">Oxidoreductase</keyword>
<gene>
    <name evidence="3" type="ORF">HMPREF1541_08929</name>
</gene>
<dbReference type="GO" id="GO:0016491">
    <property type="term" value="F:oxidoreductase activity"/>
    <property type="evidence" value="ECO:0007669"/>
    <property type="project" value="UniProtKB-KW"/>
</dbReference>
<dbReference type="FunFam" id="3.40.50.720:FF:000084">
    <property type="entry name" value="Short-chain dehydrogenase reductase"/>
    <property type="match status" value="1"/>
</dbReference>
<dbReference type="VEuPathDB" id="FungiDB:HMPREF1541_08929"/>
<dbReference type="RefSeq" id="XP_008721469.1">
    <property type="nucleotide sequence ID" value="XM_008723247.1"/>
</dbReference>
<protein>
    <recommendedName>
        <fullName evidence="5">3-oxoacyl-[acyl-carrier-protein] reductase</fullName>
    </recommendedName>
</protein>
<dbReference type="HOGENOM" id="CLU_010194_1_0_1"/>
<evidence type="ECO:0000313" key="4">
    <source>
        <dbReference type="Proteomes" id="UP000030752"/>
    </source>
</evidence>
<accession>W2RJJ3</accession>
<dbReference type="Gene3D" id="3.40.50.720">
    <property type="entry name" value="NAD(P)-binding Rossmann-like Domain"/>
    <property type="match status" value="1"/>
</dbReference>
<dbReference type="NCBIfam" id="NF005559">
    <property type="entry name" value="PRK07231.1"/>
    <property type="match status" value="1"/>
</dbReference>
<dbReference type="STRING" id="1220924.W2RJJ3"/>
<dbReference type="PRINTS" id="PR00081">
    <property type="entry name" value="GDHRDH"/>
</dbReference>
<dbReference type="InterPro" id="IPR036291">
    <property type="entry name" value="NAD(P)-bd_dom_sf"/>
</dbReference>
<keyword evidence="1" id="KW-0521">NADP</keyword>
<dbReference type="eggNOG" id="KOG0725">
    <property type="taxonomic scope" value="Eukaryota"/>
</dbReference>
<dbReference type="PANTHER" id="PTHR43639:SF5">
    <property type="entry name" value="OXIDOREDUCTASE, SHORT-CHAIN DEHYDROGENASE_REDUCTASE FAMILY (AFU_ORTHOLOGUE AFUA_6G09140)"/>
    <property type="match status" value="1"/>
</dbReference>
<proteinExistence type="predicted"/>
<evidence type="ECO:0008006" key="5">
    <source>
        <dbReference type="Google" id="ProtNLM"/>
    </source>
</evidence>
<sequence>MGRLDGKVAVVTGGGAGYGRGTATKLRAEGAQVIIADLSAPNGSDAAKELGAVFVHADVTKRESWQTILDAAISNYGRVDVVVNNAGVCCVKKPSETTPESEYDLMMTVNVKSIFHSVGVIVSHWLEKKQTGAFVNIASTSGVRPRPELTWYAASKAAVIMATNTLAVEYGARGIRFNSVLPVVGRTSMTTEMLSTAAGLESFTHNIPMGRMCTPEDIGNAVTYLASDEAAFVTGVSLPVDGGRCV</sequence>
<dbReference type="Proteomes" id="UP000030752">
    <property type="component" value="Unassembled WGS sequence"/>
</dbReference>
<dbReference type="AlphaFoldDB" id="W2RJJ3"/>
<dbReference type="InterPro" id="IPR002347">
    <property type="entry name" value="SDR_fam"/>
</dbReference>
<evidence type="ECO:0000313" key="3">
    <source>
        <dbReference type="EMBL" id="ETN36651.1"/>
    </source>
</evidence>
<evidence type="ECO:0000256" key="1">
    <source>
        <dbReference type="ARBA" id="ARBA00022857"/>
    </source>
</evidence>
<name>W2RJJ3_CYPE1</name>
<dbReference type="SUPFAM" id="SSF51735">
    <property type="entry name" value="NAD(P)-binding Rossmann-fold domains"/>
    <property type="match status" value="1"/>
</dbReference>
<dbReference type="PRINTS" id="PR00080">
    <property type="entry name" value="SDRFAMILY"/>
</dbReference>
<dbReference type="GeneID" id="19976268"/>
<reference evidence="3 4" key="1">
    <citation type="submission" date="2013-03" db="EMBL/GenBank/DDBJ databases">
        <title>The Genome Sequence of Phialophora europaea CBS 101466.</title>
        <authorList>
            <consortium name="The Broad Institute Genomics Platform"/>
            <person name="Cuomo C."/>
            <person name="de Hoog S."/>
            <person name="Gorbushina A."/>
            <person name="Walker B."/>
            <person name="Young S.K."/>
            <person name="Zeng Q."/>
            <person name="Gargeya S."/>
            <person name="Fitzgerald M."/>
            <person name="Haas B."/>
            <person name="Abouelleil A."/>
            <person name="Allen A.W."/>
            <person name="Alvarado L."/>
            <person name="Arachchi H.M."/>
            <person name="Berlin A.M."/>
            <person name="Chapman S.B."/>
            <person name="Gainer-Dewar J."/>
            <person name="Goldberg J."/>
            <person name="Griggs A."/>
            <person name="Gujja S."/>
            <person name="Hansen M."/>
            <person name="Howarth C."/>
            <person name="Imamovic A."/>
            <person name="Ireland A."/>
            <person name="Larimer J."/>
            <person name="McCowan C."/>
            <person name="Murphy C."/>
            <person name="Pearson M."/>
            <person name="Poon T.W."/>
            <person name="Priest M."/>
            <person name="Roberts A."/>
            <person name="Saif S."/>
            <person name="Shea T."/>
            <person name="Sisk P."/>
            <person name="Sykes S."/>
            <person name="Wortman J."/>
            <person name="Nusbaum C."/>
            <person name="Birren B."/>
        </authorList>
    </citation>
    <scope>NUCLEOTIDE SEQUENCE [LARGE SCALE GENOMIC DNA]</scope>
    <source>
        <strain evidence="3 4">CBS 101466</strain>
    </source>
</reference>
<keyword evidence="4" id="KW-1185">Reference proteome</keyword>
<dbReference type="InParanoid" id="W2RJJ3"/>